<dbReference type="RefSeq" id="WP_183638298.1">
    <property type="nucleotide sequence ID" value="NZ_BAABLE010000024.1"/>
</dbReference>
<protein>
    <recommendedName>
        <fullName evidence="2">Ribosome-binding factor A</fullName>
    </recommendedName>
</protein>
<comment type="subcellular location">
    <subcellularLocation>
        <location evidence="2">Cytoplasm</location>
    </subcellularLocation>
</comment>
<comment type="caution">
    <text evidence="4">The sequence shown here is derived from an EMBL/GenBank/DDBJ whole genome shotgun (WGS) entry which is preliminary data.</text>
</comment>
<dbReference type="GO" id="GO:0030490">
    <property type="term" value="P:maturation of SSU-rRNA"/>
    <property type="evidence" value="ECO:0007669"/>
    <property type="project" value="UniProtKB-UniRule"/>
</dbReference>
<dbReference type="PANTHER" id="PTHR33515:SF1">
    <property type="entry name" value="RIBOSOME-BINDING FACTOR A, CHLOROPLASTIC-RELATED"/>
    <property type="match status" value="1"/>
</dbReference>
<evidence type="ECO:0000256" key="1">
    <source>
        <dbReference type="ARBA" id="ARBA00022517"/>
    </source>
</evidence>
<dbReference type="SUPFAM" id="SSF89919">
    <property type="entry name" value="Ribosome-binding factor A, RbfA"/>
    <property type="match status" value="1"/>
</dbReference>
<keyword evidence="2" id="KW-0963">Cytoplasm</keyword>
<dbReference type="PANTHER" id="PTHR33515">
    <property type="entry name" value="RIBOSOME-BINDING FACTOR A, CHLOROPLASTIC-RELATED"/>
    <property type="match status" value="1"/>
</dbReference>
<dbReference type="Gene3D" id="3.30.300.20">
    <property type="match status" value="1"/>
</dbReference>
<keyword evidence="1 2" id="KW-0690">Ribosome biogenesis</keyword>
<dbReference type="GO" id="GO:0043024">
    <property type="term" value="F:ribosomal small subunit binding"/>
    <property type="evidence" value="ECO:0007669"/>
    <property type="project" value="TreeGrafter"/>
</dbReference>
<evidence type="ECO:0000256" key="2">
    <source>
        <dbReference type="HAMAP-Rule" id="MF_00003"/>
    </source>
</evidence>
<organism evidence="4 5">
    <name type="scientific">Niveibacterium umoris</name>
    <dbReference type="NCBI Taxonomy" id="1193620"/>
    <lineage>
        <taxon>Bacteria</taxon>
        <taxon>Pseudomonadati</taxon>
        <taxon>Pseudomonadota</taxon>
        <taxon>Betaproteobacteria</taxon>
        <taxon>Rhodocyclales</taxon>
        <taxon>Rhodocyclaceae</taxon>
        <taxon>Niveibacterium</taxon>
    </lineage>
</organism>
<comment type="function">
    <text evidence="2">One of several proteins that assist in the late maturation steps of the functional core of the 30S ribosomal subunit. Associates with free 30S ribosomal subunits (but not with 30S subunits that are part of 70S ribosomes or polysomes). Required for efficient processing of 16S rRNA. May interact with the 5'-terminal helix region of 16S rRNA.</text>
</comment>
<dbReference type="Pfam" id="PF02033">
    <property type="entry name" value="RBFA"/>
    <property type="match status" value="1"/>
</dbReference>
<evidence type="ECO:0000313" key="5">
    <source>
        <dbReference type="Proteomes" id="UP000561045"/>
    </source>
</evidence>
<sequence length="141" mass="15742">MAKTFSRGDRVAEQIRRELAELIRMEVKDPRVGFVTLTSVEVSPDYSHAKVFFTTMEGERAVPELAQGLRRASGFLRRELGRRIRIHTIPDLHWVYDRSVERGAQLSALIDAAVRSDAAHSADISGDDEIDVPPADENPSA</sequence>
<keyword evidence="5" id="KW-1185">Reference proteome</keyword>
<accession>A0A840BNJ6</accession>
<dbReference type="NCBIfam" id="TIGR00082">
    <property type="entry name" value="rbfA"/>
    <property type="match status" value="1"/>
</dbReference>
<evidence type="ECO:0000256" key="3">
    <source>
        <dbReference type="SAM" id="MobiDB-lite"/>
    </source>
</evidence>
<evidence type="ECO:0000313" key="4">
    <source>
        <dbReference type="EMBL" id="MBB4014875.1"/>
    </source>
</evidence>
<feature type="region of interest" description="Disordered" evidence="3">
    <location>
        <begin position="121"/>
        <end position="141"/>
    </location>
</feature>
<dbReference type="InterPro" id="IPR023799">
    <property type="entry name" value="RbfA_dom_sf"/>
</dbReference>
<comment type="subunit">
    <text evidence="2">Monomer. Binds 30S ribosomal subunits, but not 50S ribosomal subunits or 70S ribosomes.</text>
</comment>
<dbReference type="AlphaFoldDB" id="A0A840BNJ6"/>
<name>A0A840BNJ6_9RHOO</name>
<proteinExistence type="inferred from homology"/>
<dbReference type="Proteomes" id="UP000561045">
    <property type="component" value="Unassembled WGS sequence"/>
</dbReference>
<comment type="similarity">
    <text evidence="2">Belongs to the RbfA family.</text>
</comment>
<dbReference type="EMBL" id="JACIET010000004">
    <property type="protein sequence ID" value="MBB4014875.1"/>
    <property type="molecule type" value="Genomic_DNA"/>
</dbReference>
<gene>
    <name evidence="2" type="primary">rbfA</name>
    <name evidence="4" type="ORF">GGR36_004232</name>
</gene>
<dbReference type="GO" id="GO:0005829">
    <property type="term" value="C:cytosol"/>
    <property type="evidence" value="ECO:0007669"/>
    <property type="project" value="TreeGrafter"/>
</dbReference>
<dbReference type="HAMAP" id="MF_00003">
    <property type="entry name" value="RbfA"/>
    <property type="match status" value="1"/>
</dbReference>
<dbReference type="InterPro" id="IPR000238">
    <property type="entry name" value="RbfA"/>
</dbReference>
<dbReference type="InterPro" id="IPR015946">
    <property type="entry name" value="KH_dom-like_a/b"/>
</dbReference>
<reference evidence="4 5" key="1">
    <citation type="submission" date="2020-08" db="EMBL/GenBank/DDBJ databases">
        <title>Genomic Encyclopedia of Type Strains, Phase IV (KMG-IV): sequencing the most valuable type-strain genomes for metagenomic binning, comparative biology and taxonomic classification.</title>
        <authorList>
            <person name="Goeker M."/>
        </authorList>
    </citation>
    <scope>NUCLEOTIDE SEQUENCE [LARGE SCALE GENOMIC DNA]</scope>
    <source>
        <strain evidence="4 5">DSM 106739</strain>
    </source>
</reference>